<dbReference type="EMBL" id="JAHLFT010000080">
    <property type="protein sequence ID" value="MBU3828718.1"/>
    <property type="molecule type" value="Genomic_DNA"/>
</dbReference>
<evidence type="ECO:0000313" key="2">
    <source>
        <dbReference type="Proteomes" id="UP000823844"/>
    </source>
</evidence>
<dbReference type="Gene3D" id="1.20.120.520">
    <property type="entry name" value="nmb1532 protein domain like"/>
    <property type="match status" value="1"/>
</dbReference>
<comment type="caution">
    <text evidence="1">The sequence shown here is derived from an EMBL/GenBank/DDBJ whole genome shotgun (WGS) entry which is preliminary data.</text>
</comment>
<dbReference type="GO" id="GO:0005886">
    <property type="term" value="C:plasma membrane"/>
    <property type="evidence" value="ECO:0007669"/>
    <property type="project" value="TreeGrafter"/>
</dbReference>
<accession>A0A9E2KT14</accession>
<name>A0A9E2KT14_9LACO</name>
<reference evidence="1" key="2">
    <citation type="submission" date="2021-04" db="EMBL/GenBank/DDBJ databases">
        <authorList>
            <person name="Gilroy R."/>
        </authorList>
    </citation>
    <scope>NUCLEOTIDE SEQUENCE</scope>
    <source>
        <strain evidence="1">F6-686</strain>
    </source>
</reference>
<proteinExistence type="predicted"/>
<dbReference type="Proteomes" id="UP000823844">
    <property type="component" value="Unassembled WGS sequence"/>
</dbReference>
<dbReference type="Gene3D" id="3.30.450.20">
    <property type="entry name" value="PAS domain"/>
    <property type="match status" value="1"/>
</dbReference>
<sequence>MGNEKEINQKRQEHILKALDFLKNGGDFSKASTFLQKAKDDRPDFANVEGHPLNTLYAENAAITNLIEEKLLPDLKKWQQDGKNEELLDRMRKELKKLQTIKYHYMRKENSLYSFLIKYNLISENGSSALWAQDNRIRANVDEAYDSVEAATLPDKYVIEEKVEKAAKEVLWMVFYEDTILLPLLTVVSSPTDWYIVKQDELEIGYTLIDYPKGWTPSQSDIDRANWKRDQAGILSDKVKKAYAQFLHDFLSVDITMKKSSVLRGDPSYPIGDEKSGPDLVLDNVQDVTVKMEIGSLTLKEIPAIFNVLPVDCTFVDKFDKVKWFSNTDRVFPRTRSVIGRPVIRCHPPKSIDKVMKILDDFHKGMADSRDFWINVHGRMIYLCFYAVRDNEDNYLGCLETVQDITKFKTLSGEKTLENQDQYDD</sequence>
<evidence type="ECO:0000313" key="1">
    <source>
        <dbReference type="EMBL" id="MBU3828718.1"/>
    </source>
</evidence>
<protein>
    <submittedName>
        <fullName evidence="1">PAS domain-containing protein</fullName>
    </submittedName>
</protein>
<reference evidence="1" key="1">
    <citation type="journal article" date="2021" name="PeerJ">
        <title>Extensive microbial diversity within the chicken gut microbiome revealed by metagenomics and culture.</title>
        <authorList>
            <person name="Gilroy R."/>
            <person name="Ravi A."/>
            <person name="Getino M."/>
            <person name="Pursley I."/>
            <person name="Horton D.L."/>
            <person name="Alikhan N.F."/>
            <person name="Baker D."/>
            <person name="Gharbi K."/>
            <person name="Hall N."/>
            <person name="Watson M."/>
            <person name="Adriaenssens E.M."/>
            <person name="Foster-Nyarko E."/>
            <person name="Jarju S."/>
            <person name="Secka A."/>
            <person name="Antonio M."/>
            <person name="Oren A."/>
            <person name="Chaudhuri R.R."/>
            <person name="La Ragione R."/>
            <person name="Hildebrand F."/>
            <person name="Pallen M.J."/>
        </authorList>
    </citation>
    <scope>NUCLEOTIDE SEQUENCE</scope>
    <source>
        <strain evidence="1">F6-686</strain>
    </source>
</reference>
<dbReference type="AlphaFoldDB" id="A0A9E2KT14"/>
<dbReference type="Pfam" id="PF13596">
    <property type="entry name" value="PAS_10"/>
    <property type="match status" value="1"/>
</dbReference>
<dbReference type="PANTHER" id="PTHR39966">
    <property type="entry name" value="BLL2471 PROTEIN-RELATED"/>
    <property type="match status" value="1"/>
</dbReference>
<gene>
    <name evidence="1" type="ORF">H9806_06285</name>
</gene>
<dbReference type="PANTHER" id="PTHR39966:SF3">
    <property type="entry name" value="DUF438 DOMAIN-CONTAINING PROTEIN"/>
    <property type="match status" value="1"/>
</dbReference>
<organism evidence="1 2">
    <name type="scientific">Candidatus Lactobacillus pullistercoris</name>
    <dbReference type="NCBI Taxonomy" id="2838636"/>
    <lineage>
        <taxon>Bacteria</taxon>
        <taxon>Bacillati</taxon>
        <taxon>Bacillota</taxon>
        <taxon>Bacilli</taxon>
        <taxon>Lactobacillales</taxon>
        <taxon>Lactobacillaceae</taxon>
        <taxon>Lactobacillus</taxon>
    </lineage>
</organism>